<dbReference type="AlphaFoldDB" id="A0A1H3Y2Z3"/>
<accession>A0A1H3Y2Z3</accession>
<dbReference type="Gene3D" id="3.40.470.10">
    <property type="entry name" value="Uracil-DNA glycosylase-like domain"/>
    <property type="match status" value="1"/>
</dbReference>
<evidence type="ECO:0000313" key="1">
    <source>
        <dbReference type="EMBL" id="SEA05214.1"/>
    </source>
</evidence>
<organism evidence="1 2">
    <name type="scientific">Alistipes timonensis JC136</name>
    <dbReference type="NCBI Taxonomy" id="1033731"/>
    <lineage>
        <taxon>Bacteria</taxon>
        <taxon>Pseudomonadati</taxon>
        <taxon>Bacteroidota</taxon>
        <taxon>Bacteroidia</taxon>
        <taxon>Bacteroidales</taxon>
        <taxon>Rikenellaceae</taxon>
        <taxon>Alistipes</taxon>
    </lineage>
</organism>
<dbReference type="SUPFAM" id="SSF52141">
    <property type="entry name" value="Uracil-DNA glycosylase-like"/>
    <property type="match status" value="1"/>
</dbReference>
<dbReference type="Proteomes" id="UP000183253">
    <property type="component" value="Unassembled WGS sequence"/>
</dbReference>
<evidence type="ECO:0000313" key="2">
    <source>
        <dbReference type="Proteomes" id="UP000183253"/>
    </source>
</evidence>
<dbReference type="OrthoDB" id="9794144at2"/>
<reference evidence="1 2" key="1">
    <citation type="submission" date="2016-10" db="EMBL/GenBank/DDBJ databases">
        <authorList>
            <person name="de Groot N.N."/>
        </authorList>
    </citation>
    <scope>NUCLEOTIDE SEQUENCE [LARGE SCALE GENOMIC DNA]</scope>
    <source>
        <strain evidence="1 2">DSM 25383</strain>
    </source>
</reference>
<name>A0A1H3Y2Z3_9BACT</name>
<keyword evidence="2" id="KW-1185">Reference proteome</keyword>
<dbReference type="EMBL" id="FNRI01000001">
    <property type="protein sequence ID" value="SEA05214.1"/>
    <property type="molecule type" value="Genomic_DNA"/>
</dbReference>
<dbReference type="InterPro" id="IPR036895">
    <property type="entry name" value="Uracil-DNA_glycosylase-like_sf"/>
</dbReference>
<dbReference type="RefSeq" id="WP_010259803.1">
    <property type="nucleotide sequence ID" value="NZ_CAEG01000003.1"/>
</dbReference>
<dbReference type="STRING" id="1033731.SAMN05444145_101407"/>
<sequence>MNSEQHPLEPFLPENARLLMLGSFPPKRIRWSMEFFYPNLQNDMWRIVGYLAAGDRMHFLEPGGRRFDKDRIEAFCRERGIALYDTAVEVIRLKDNASDNFLQVVREVDLEALLARIPACGNIVTTGQKATDTLRAVTGCDEPAVGEWVPMHFAGRDLKLWRMPSSSRAYPRPVEWKAEFYRKVFSESGII</sequence>
<proteinExistence type="predicted"/>
<dbReference type="CDD" id="cd10032">
    <property type="entry name" value="UDG-F6_HDG"/>
    <property type="match status" value="1"/>
</dbReference>
<protein>
    <submittedName>
        <fullName evidence="1">G/U mismatch-specific uracil-DNA glycosylase</fullName>
    </submittedName>
</protein>
<gene>
    <name evidence="1" type="ORF">SAMN05444145_101407</name>
</gene>